<dbReference type="Pfam" id="PF13560">
    <property type="entry name" value="HTH_31"/>
    <property type="match status" value="1"/>
</dbReference>
<gene>
    <name evidence="2" type="ORF">LI90_4009</name>
</gene>
<reference evidence="3" key="1">
    <citation type="submission" date="2015-04" db="EMBL/GenBank/DDBJ databases">
        <title>Physiological reanalysis, assessment of diazotrophy, and genome sequences of multiple isolates of Streptomyces thermoautotrophicus.</title>
        <authorList>
            <person name="MacKellar D.C."/>
            <person name="Lieber L."/>
            <person name="Norman J."/>
            <person name="Bolger A."/>
            <person name="Tobin C."/>
            <person name="Murray J.W."/>
            <person name="Chang R."/>
            <person name="Ford T."/>
            <person name="Nguyen P.Q."/>
            <person name="Woodward J."/>
            <person name="Permingeat H."/>
            <person name="Joshi N.S."/>
            <person name="Silver P.A."/>
            <person name="Usadel B."/>
            <person name="Rutherford A.W."/>
            <person name="Friesen M."/>
            <person name="Prell J."/>
        </authorList>
    </citation>
    <scope>NUCLEOTIDE SEQUENCE [LARGE SCALE GENOMIC DNA]</scope>
    <source>
        <strain evidence="3">H1</strain>
    </source>
</reference>
<dbReference type="SUPFAM" id="SSF48452">
    <property type="entry name" value="TPR-like"/>
    <property type="match status" value="1"/>
</dbReference>
<organism evidence="2 3">
    <name type="scientific">Carbonactinospora thermoautotrophica</name>
    <dbReference type="NCBI Taxonomy" id="1469144"/>
    <lineage>
        <taxon>Bacteria</taxon>
        <taxon>Bacillati</taxon>
        <taxon>Actinomycetota</taxon>
        <taxon>Actinomycetes</taxon>
        <taxon>Kitasatosporales</taxon>
        <taxon>Carbonactinosporaceae</taxon>
        <taxon>Carbonactinospora</taxon>
    </lineage>
</organism>
<dbReference type="InterPro" id="IPR011990">
    <property type="entry name" value="TPR-like_helical_dom_sf"/>
</dbReference>
<dbReference type="Gene3D" id="1.10.260.40">
    <property type="entry name" value="lambda repressor-like DNA-binding domains"/>
    <property type="match status" value="1"/>
</dbReference>
<evidence type="ECO:0000313" key="2">
    <source>
        <dbReference type="EMBL" id="KWX02960.1"/>
    </source>
</evidence>
<protein>
    <submittedName>
        <fullName evidence="2">Transcriptional regulator</fullName>
    </submittedName>
</protein>
<evidence type="ECO:0000313" key="3">
    <source>
        <dbReference type="Proteomes" id="UP000070188"/>
    </source>
</evidence>
<dbReference type="SUPFAM" id="SSF47413">
    <property type="entry name" value="lambda repressor-like DNA-binding domains"/>
    <property type="match status" value="1"/>
</dbReference>
<dbReference type="Proteomes" id="UP000070188">
    <property type="component" value="Unassembled WGS sequence"/>
</dbReference>
<dbReference type="SMART" id="SM00530">
    <property type="entry name" value="HTH_XRE"/>
    <property type="match status" value="1"/>
</dbReference>
<dbReference type="OrthoDB" id="3213425at2"/>
<comment type="caution">
    <text evidence="2">The sequence shown here is derived from an EMBL/GenBank/DDBJ whole genome shotgun (WGS) entry which is preliminary data.</text>
</comment>
<dbReference type="PATRIC" id="fig|1469144.10.peg.4294"/>
<dbReference type="CDD" id="cd00093">
    <property type="entry name" value="HTH_XRE"/>
    <property type="match status" value="1"/>
</dbReference>
<dbReference type="PROSITE" id="PS50943">
    <property type="entry name" value="HTH_CROC1"/>
    <property type="match status" value="1"/>
</dbReference>
<dbReference type="InterPro" id="IPR010982">
    <property type="entry name" value="Lambda_DNA-bd_dom_sf"/>
</dbReference>
<accession>A0A132MZ47</accession>
<dbReference type="STRING" id="1469144.LI90_4009"/>
<proteinExistence type="predicted"/>
<feature type="domain" description="HTH cro/C1-type" evidence="1">
    <location>
        <begin position="45"/>
        <end position="98"/>
    </location>
</feature>
<dbReference type="GO" id="GO:0003677">
    <property type="term" value="F:DNA binding"/>
    <property type="evidence" value="ECO:0007669"/>
    <property type="project" value="InterPro"/>
</dbReference>
<dbReference type="InterPro" id="IPR001387">
    <property type="entry name" value="Cro/C1-type_HTH"/>
</dbReference>
<keyword evidence="3" id="KW-1185">Reference proteome</keyword>
<dbReference type="AlphaFoldDB" id="A0A132MZ47"/>
<evidence type="ECO:0000259" key="1">
    <source>
        <dbReference type="PROSITE" id="PS50943"/>
    </source>
</evidence>
<dbReference type="EMBL" id="LAXD01000001">
    <property type="protein sequence ID" value="KWX02960.1"/>
    <property type="molecule type" value="Genomic_DNA"/>
</dbReference>
<name>A0A132MZ47_9ACTN</name>
<sequence>MFGVPVGAVSTFTVTAYGVETLSPEQRRPTGQQPGVTMTRFGDEMRRLMAEQGVSLRGLAKRVHYDVGYLSKVANGRKPPSAELATALDAALDADGALTALAGTRLPGATLDPDAEDRLRQAVQHPSRVDAAVVDSLAVTLAAQRRLEDAIGSVPLVDPVTAQLTVIEDLVRDARGPLRPKVLDVAAQWAQFCGWLYEANDRFAPARAWFDRATEWAIEAGNADMVATVLTFQGSLAWRAGHVGSVIGLSQAALRDRNVYPGQRAFAAMQEARGHAMAGDGDAADRAIDTALDLLGLATERPEDAPPWLYFHSENFFTLQRGLTYRYLGRHDRARNGQAVAWLTAGLDGLPADQRRAEWAGEFVYHLAVAHEQADEPEQACAVAAEAADIARQTRAIRLRAQLQRLHARLAASWPTLPAVTDLGERLA</sequence>
<dbReference type="Gene3D" id="1.25.40.10">
    <property type="entry name" value="Tetratricopeptide repeat domain"/>
    <property type="match status" value="1"/>
</dbReference>